<proteinExistence type="predicted"/>
<accession>A0A481YTM4</accession>
<organism evidence="1">
    <name type="scientific">Marseillevirus LCMAC102</name>
    <dbReference type="NCBI Taxonomy" id="2506603"/>
    <lineage>
        <taxon>Viruses</taxon>
        <taxon>Varidnaviria</taxon>
        <taxon>Bamfordvirae</taxon>
        <taxon>Nucleocytoviricota</taxon>
        <taxon>Megaviricetes</taxon>
        <taxon>Pimascovirales</taxon>
        <taxon>Pimascovirales incertae sedis</taxon>
        <taxon>Marseilleviridae</taxon>
    </lineage>
</organism>
<evidence type="ECO:0000313" key="1">
    <source>
        <dbReference type="EMBL" id="QBK86522.1"/>
    </source>
</evidence>
<sequence>MAFEVPKTGYQQIDPTFLPGYAYKAEYHNVGQLQTPYQGKFFGQNGDYAPPQRTRYYTVQNPTYPYVMDSDFRAEQYLPTEGRCYDHPGYFPCYETKYPEYFVPPNYFAPQIRHPAGHALPIDEDEARKYSGSVMEFDPADHPTEPFEYGSTSPTSYKKLRVAHKSLENNKNYFPFDRSY</sequence>
<dbReference type="EMBL" id="MK500334">
    <property type="protein sequence ID" value="QBK86522.1"/>
    <property type="molecule type" value="Genomic_DNA"/>
</dbReference>
<reference evidence="1" key="1">
    <citation type="journal article" date="2019" name="MBio">
        <title>Virus Genomes from Deep Sea Sediments Expand the Ocean Megavirome and Support Independent Origins of Viral Gigantism.</title>
        <authorList>
            <person name="Backstrom D."/>
            <person name="Yutin N."/>
            <person name="Jorgensen S.L."/>
            <person name="Dharamshi J."/>
            <person name="Homa F."/>
            <person name="Zaremba-Niedwiedzka K."/>
            <person name="Spang A."/>
            <person name="Wolf Y.I."/>
            <person name="Koonin E.V."/>
            <person name="Ettema T.J."/>
        </authorList>
    </citation>
    <scope>NUCLEOTIDE SEQUENCE</scope>
</reference>
<protein>
    <submittedName>
        <fullName evidence="1">Uncharacterized protein</fullName>
    </submittedName>
</protein>
<gene>
    <name evidence="1" type="ORF">LCMAC102_03170</name>
</gene>
<name>A0A481YTM4_9VIRU</name>